<feature type="transmembrane region" description="Helical" evidence="1">
    <location>
        <begin position="42"/>
        <end position="62"/>
    </location>
</feature>
<organism evidence="2">
    <name type="scientific">Cacopsylla melanoneura</name>
    <dbReference type="NCBI Taxonomy" id="428564"/>
    <lineage>
        <taxon>Eukaryota</taxon>
        <taxon>Metazoa</taxon>
        <taxon>Ecdysozoa</taxon>
        <taxon>Arthropoda</taxon>
        <taxon>Hexapoda</taxon>
        <taxon>Insecta</taxon>
        <taxon>Pterygota</taxon>
        <taxon>Neoptera</taxon>
        <taxon>Paraneoptera</taxon>
        <taxon>Hemiptera</taxon>
        <taxon>Sternorrhyncha</taxon>
        <taxon>Psylloidea</taxon>
        <taxon>Psyllidae</taxon>
        <taxon>Psyllinae</taxon>
        <taxon>Cacopsylla</taxon>
    </lineage>
</organism>
<protein>
    <submittedName>
        <fullName evidence="2">Uncharacterized protein</fullName>
    </submittedName>
</protein>
<evidence type="ECO:0000313" key="2">
    <source>
        <dbReference type="EMBL" id="CAG6648786.1"/>
    </source>
</evidence>
<evidence type="ECO:0000256" key="1">
    <source>
        <dbReference type="SAM" id="Phobius"/>
    </source>
</evidence>
<name>A0A8D8RDQ3_9HEMI</name>
<dbReference type="AlphaFoldDB" id="A0A8D8RDQ3"/>
<keyword evidence="1" id="KW-0472">Membrane</keyword>
<accession>A0A8D8RDQ3</accession>
<feature type="transmembrane region" description="Helical" evidence="1">
    <location>
        <begin position="6"/>
        <end position="30"/>
    </location>
</feature>
<feature type="transmembrane region" description="Helical" evidence="1">
    <location>
        <begin position="68"/>
        <end position="91"/>
    </location>
</feature>
<keyword evidence="1" id="KW-1133">Transmembrane helix</keyword>
<proteinExistence type="predicted"/>
<sequence length="127" mass="14399">MLFSPYMYIILYILILLFQFSSLLVIIIIISFLTTLMPTPPFSISCIFSFPSFSSLTVMRYYSLSISVSLLFSVSSISLFHLSLFSLFSIISPSPSLSPQPHFKAFQVCFFFLPQCPSLCLSYKSDP</sequence>
<reference evidence="2" key="1">
    <citation type="submission" date="2021-05" db="EMBL/GenBank/DDBJ databases">
        <authorList>
            <person name="Alioto T."/>
            <person name="Alioto T."/>
            <person name="Gomez Garrido J."/>
        </authorList>
    </citation>
    <scope>NUCLEOTIDE SEQUENCE</scope>
</reference>
<dbReference type="EMBL" id="HBUF01154088">
    <property type="protein sequence ID" value="CAG6648786.1"/>
    <property type="molecule type" value="Transcribed_RNA"/>
</dbReference>
<keyword evidence="1" id="KW-0812">Transmembrane</keyword>